<dbReference type="GO" id="GO:0051259">
    <property type="term" value="P:protein complex oligomerization"/>
    <property type="evidence" value="ECO:0007669"/>
    <property type="project" value="InterPro"/>
</dbReference>
<feature type="domain" description="J" evidence="3">
    <location>
        <begin position="94"/>
        <end position="172"/>
    </location>
</feature>
<dbReference type="SUPFAM" id="SSF46565">
    <property type="entry name" value="Chaperone J-domain"/>
    <property type="match status" value="1"/>
</dbReference>
<comment type="similarity">
    <text evidence="1">Belongs to the HscB family.</text>
</comment>
<evidence type="ECO:0000313" key="5">
    <source>
        <dbReference type="Proteomes" id="UP001162162"/>
    </source>
</evidence>
<evidence type="ECO:0000313" key="4">
    <source>
        <dbReference type="EMBL" id="KAJ8954163.1"/>
    </source>
</evidence>
<organism evidence="4 5">
    <name type="scientific">Aromia moschata</name>
    <dbReference type="NCBI Taxonomy" id="1265417"/>
    <lineage>
        <taxon>Eukaryota</taxon>
        <taxon>Metazoa</taxon>
        <taxon>Ecdysozoa</taxon>
        <taxon>Arthropoda</taxon>
        <taxon>Hexapoda</taxon>
        <taxon>Insecta</taxon>
        <taxon>Pterygota</taxon>
        <taxon>Neoptera</taxon>
        <taxon>Endopterygota</taxon>
        <taxon>Coleoptera</taxon>
        <taxon>Polyphaga</taxon>
        <taxon>Cucujiformia</taxon>
        <taxon>Chrysomeloidea</taxon>
        <taxon>Cerambycidae</taxon>
        <taxon>Cerambycinae</taxon>
        <taxon>Callichromatini</taxon>
        <taxon>Aromia</taxon>
    </lineage>
</organism>
<dbReference type="InterPro" id="IPR001623">
    <property type="entry name" value="DnaJ_domain"/>
</dbReference>
<dbReference type="AlphaFoldDB" id="A0AAV8YR11"/>
<dbReference type="InterPro" id="IPR036869">
    <property type="entry name" value="J_dom_sf"/>
</dbReference>
<dbReference type="Proteomes" id="UP001162162">
    <property type="component" value="Unassembled WGS sequence"/>
</dbReference>
<dbReference type="PANTHER" id="PTHR14021">
    <property type="entry name" value="IRON-SULFUR CLUSTER CO-CHAPERONE PROTEIN HSCB"/>
    <property type="match status" value="1"/>
</dbReference>
<comment type="caution">
    <text evidence="4">The sequence shown here is derived from an EMBL/GenBank/DDBJ whole genome shotgun (WGS) entry which is preliminary data.</text>
</comment>
<protein>
    <recommendedName>
        <fullName evidence="3">J domain-containing protein</fullName>
    </recommendedName>
</protein>
<reference evidence="4" key="1">
    <citation type="journal article" date="2023" name="Insect Mol. Biol.">
        <title>Genome sequencing provides insights into the evolution of gene families encoding plant cell wall-degrading enzymes in longhorned beetles.</title>
        <authorList>
            <person name="Shin N.R."/>
            <person name="Okamura Y."/>
            <person name="Kirsch R."/>
            <person name="Pauchet Y."/>
        </authorList>
    </citation>
    <scope>NUCLEOTIDE SEQUENCE</scope>
    <source>
        <strain evidence="4">AMC_N1</strain>
    </source>
</reference>
<accession>A0AAV8YR11</accession>
<evidence type="ECO:0000256" key="1">
    <source>
        <dbReference type="ARBA" id="ARBA00010476"/>
    </source>
</evidence>
<keyword evidence="2" id="KW-0143">Chaperone</keyword>
<keyword evidence="5" id="KW-1185">Reference proteome</keyword>
<dbReference type="NCBIfam" id="TIGR00714">
    <property type="entry name" value="hscB"/>
    <property type="match status" value="1"/>
</dbReference>
<gene>
    <name evidence="4" type="ORF">NQ318_005757</name>
</gene>
<proteinExistence type="inferred from homology"/>
<dbReference type="HAMAP" id="MF_00682">
    <property type="entry name" value="HscB"/>
    <property type="match status" value="1"/>
</dbReference>
<name>A0AAV8YR11_9CUCU</name>
<evidence type="ECO:0000256" key="2">
    <source>
        <dbReference type="ARBA" id="ARBA00023186"/>
    </source>
</evidence>
<dbReference type="SMART" id="SM00271">
    <property type="entry name" value="DnaJ"/>
    <property type="match status" value="1"/>
</dbReference>
<dbReference type="InterPro" id="IPR036386">
    <property type="entry name" value="HscB_C_sf"/>
</dbReference>
<dbReference type="InterPro" id="IPR009073">
    <property type="entry name" value="HscB_oligo_C"/>
</dbReference>
<dbReference type="GO" id="GO:0051087">
    <property type="term" value="F:protein-folding chaperone binding"/>
    <property type="evidence" value="ECO:0007669"/>
    <property type="project" value="InterPro"/>
</dbReference>
<dbReference type="GO" id="GO:0001671">
    <property type="term" value="F:ATPase activator activity"/>
    <property type="evidence" value="ECO:0007669"/>
    <property type="project" value="InterPro"/>
</dbReference>
<dbReference type="Pfam" id="PF07743">
    <property type="entry name" value="HSCB_C"/>
    <property type="match status" value="1"/>
</dbReference>
<dbReference type="PANTHER" id="PTHR14021:SF15">
    <property type="entry name" value="IRON-SULFUR CLUSTER CO-CHAPERONE PROTEIN HSCB"/>
    <property type="match status" value="1"/>
</dbReference>
<dbReference type="InterPro" id="IPR004640">
    <property type="entry name" value="HscB"/>
</dbReference>
<dbReference type="Gene3D" id="1.10.287.110">
    <property type="entry name" value="DnaJ domain"/>
    <property type="match status" value="1"/>
</dbReference>
<sequence>MYIVCIIFFYEMAQNFTKTTRRLVSSIANLNKSPYHNFRVLNGYHQTNFRNPTFVTPKRWQTNVCWRCGAHEGSPTQVFCEKCNVIQRPHELENYFKLFGLEERFDIEQQVLRNKFRQLQSLLHPDKFSNKTEEEQAISADYSSLLNKAYGTLHVPLRRAEHLLKLKGETIGESQSVDDPEFLIEIMTLNEEASVEEVGKDVGKLKKLNKKNNEQLERVSREIDLCFKSNDIEKAKENIIKFKYYTSLSSRINGTLRDLGESD</sequence>
<dbReference type="SUPFAM" id="SSF47144">
    <property type="entry name" value="HSC20 (HSCB), C-terminal oligomerisation domain"/>
    <property type="match status" value="1"/>
</dbReference>
<dbReference type="GO" id="GO:0044571">
    <property type="term" value="P:[2Fe-2S] cluster assembly"/>
    <property type="evidence" value="ECO:0007669"/>
    <property type="project" value="InterPro"/>
</dbReference>
<dbReference type="CDD" id="cd06257">
    <property type="entry name" value="DnaJ"/>
    <property type="match status" value="1"/>
</dbReference>
<dbReference type="Gene3D" id="1.20.1280.20">
    <property type="entry name" value="HscB, C-terminal domain"/>
    <property type="match status" value="1"/>
</dbReference>
<dbReference type="PROSITE" id="PS50076">
    <property type="entry name" value="DNAJ_2"/>
    <property type="match status" value="1"/>
</dbReference>
<dbReference type="GO" id="GO:0005739">
    <property type="term" value="C:mitochondrion"/>
    <property type="evidence" value="ECO:0007669"/>
    <property type="project" value="TreeGrafter"/>
</dbReference>
<dbReference type="EMBL" id="JAPWTK010000050">
    <property type="protein sequence ID" value="KAJ8954163.1"/>
    <property type="molecule type" value="Genomic_DNA"/>
</dbReference>
<evidence type="ECO:0000259" key="3">
    <source>
        <dbReference type="PROSITE" id="PS50076"/>
    </source>
</evidence>